<dbReference type="InterPro" id="IPR036291">
    <property type="entry name" value="NAD(P)-bd_dom_sf"/>
</dbReference>
<organism evidence="5 6">
    <name type="scientific">Paenibacillus mendelii</name>
    <dbReference type="NCBI Taxonomy" id="206163"/>
    <lineage>
        <taxon>Bacteria</taxon>
        <taxon>Bacillati</taxon>
        <taxon>Bacillota</taxon>
        <taxon>Bacilli</taxon>
        <taxon>Bacillales</taxon>
        <taxon>Paenibacillaceae</taxon>
        <taxon>Paenibacillus</taxon>
    </lineage>
</organism>
<dbReference type="InterPro" id="IPR028359">
    <property type="entry name" value="UDP_ManNAc/GlcNAc_DH"/>
</dbReference>
<sequence length="425" mass="46832">MKQSISVIGLGYVGLPLALTFSQNGYRVVGIDVDIQKIRLIMSGKSYLTDINDNTIKSEADSGRFTATDDYSAIAETDVIIICVPTPLDEQHAPDLSYLVNAGTMIKQHIRSGHLIILESSTYPGTTKEVLKPLFDQEGLEAGKDYYLGYSPERIDPGNRQYSFKEIPKIISGVTEACAQKIYELYKTIFDHVVPVSSSEVAELAKLLENSYRFVNISFINEFAILCDQLKIDVWEVIEAAGTKPYGFSKFFPGPGVGGHCIPVDPLYLQWKAKKIGSGSVFIEASAAVNNRMPAYIVSQVKAHLPASLSKDARILVVGAAYKNDIHDVRESASLALMKLLSQEGFRLNYHDPYVTQITLDGFKYRSVDLTEEYLQNTDCVIIATGHSQLPIESIINHATFVFDTRNLTKGLSGKAKIIRLGGGS</sequence>
<comment type="similarity">
    <text evidence="3">Belongs to the UDP-glucose/GDP-mannose dehydrogenase family.</text>
</comment>
<keyword evidence="1" id="KW-0560">Oxidoreductase</keyword>
<dbReference type="EMBL" id="JBHLVF010000017">
    <property type="protein sequence ID" value="MFC0392380.1"/>
    <property type="molecule type" value="Genomic_DNA"/>
</dbReference>
<dbReference type="Proteomes" id="UP001589818">
    <property type="component" value="Unassembled WGS sequence"/>
</dbReference>
<dbReference type="SMART" id="SM00984">
    <property type="entry name" value="UDPG_MGDP_dh_C"/>
    <property type="match status" value="1"/>
</dbReference>
<keyword evidence="6" id="KW-1185">Reference proteome</keyword>
<gene>
    <name evidence="5" type="ORF">ACFFJ8_13485</name>
</gene>
<dbReference type="InterPro" id="IPR036220">
    <property type="entry name" value="UDP-Glc/GDP-Man_DH_C_sf"/>
</dbReference>
<dbReference type="Pfam" id="PF03720">
    <property type="entry name" value="UDPG_MGDP_dh_C"/>
    <property type="match status" value="1"/>
</dbReference>
<dbReference type="SUPFAM" id="SSF48179">
    <property type="entry name" value="6-phosphogluconate dehydrogenase C-terminal domain-like"/>
    <property type="match status" value="1"/>
</dbReference>
<evidence type="ECO:0000259" key="4">
    <source>
        <dbReference type="SMART" id="SM00984"/>
    </source>
</evidence>
<dbReference type="Pfam" id="PF00984">
    <property type="entry name" value="UDPG_MGDP_dh"/>
    <property type="match status" value="1"/>
</dbReference>
<evidence type="ECO:0000256" key="1">
    <source>
        <dbReference type="ARBA" id="ARBA00023002"/>
    </source>
</evidence>
<keyword evidence="2" id="KW-0520">NAD</keyword>
<dbReference type="InterPro" id="IPR008927">
    <property type="entry name" value="6-PGluconate_DH-like_C_sf"/>
</dbReference>
<dbReference type="Pfam" id="PF03721">
    <property type="entry name" value="UDPG_MGDP_dh_N"/>
    <property type="match status" value="1"/>
</dbReference>
<dbReference type="NCBIfam" id="TIGR03026">
    <property type="entry name" value="NDP-sugDHase"/>
    <property type="match status" value="1"/>
</dbReference>
<evidence type="ECO:0000313" key="6">
    <source>
        <dbReference type="Proteomes" id="UP001589818"/>
    </source>
</evidence>
<dbReference type="PANTHER" id="PTHR43491">
    <property type="entry name" value="UDP-N-ACETYL-D-MANNOSAMINE DEHYDROGENASE"/>
    <property type="match status" value="1"/>
</dbReference>
<dbReference type="Gene3D" id="3.40.50.720">
    <property type="entry name" value="NAD(P)-binding Rossmann-like Domain"/>
    <property type="match status" value="2"/>
</dbReference>
<proteinExistence type="inferred from homology"/>
<evidence type="ECO:0000256" key="3">
    <source>
        <dbReference type="PIRNR" id="PIRNR000124"/>
    </source>
</evidence>
<name>A0ABV6JBX2_9BACL</name>
<accession>A0ABV6JBX2</accession>
<comment type="caution">
    <text evidence="5">The sequence shown here is derived from an EMBL/GenBank/DDBJ whole genome shotgun (WGS) entry which is preliminary data.</text>
</comment>
<dbReference type="PANTHER" id="PTHR43491:SF1">
    <property type="entry name" value="UDP-N-ACETYL-D-MANNOSAMINE DEHYDROGENASE"/>
    <property type="match status" value="1"/>
</dbReference>
<dbReference type="InterPro" id="IPR001732">
    <property type="entry name" value="UDP-Glc/GDP-Man_DH_N"/>
</dbReference>
<dbReference type="SUPFAM" id="SSF51735">
    <property type="entry name" value="NAD(P)-binding Rossmann-fold domains"/>
    <property type="match status" value="1"/>
</dbReference>
<evidence type="ECO:0000256" key="2">
    <source>
        <dbReference type="ARBA" id="ARBA00023027"/>
    </source>
</evidence>
<dbReference type="PIRSF" id="PIRSF000124">
    <property type="entry name" value="UDPglc_GDPman_dh"/>
    <property type="match status" value="1"/>
</dbReference>
<evidence type="ECO:0000313" key="5">
    <source>
        <dbReference type="EMBL" id="MFC0392380.1"/>
    </source>
</evidence>
<dbReference type="InterPro" id="IPR017476">
    <property type="entry name" value="UDP-Glc/GDP-Man"/>
</dbReference>
<dbReference type="RefSeq" id="WP_204819476.1">
    <property type="nucleotide sequence ID" value="NZ_JANHOF010000003.1"/>
</dbReference>
<feature type="domain" description="UDP-glucose/GDP-mannose dehydrogenase C-terminal" evidence="4">
    <location>
        <begin position="316"/>
        <end position="411"/>
    </location>
</feature>
<dbReference type="SUPFAM" id="SSF52413">
    <property type="entry name" value="UDP-glucose/GDP-mannose dehydrogenase C-terminal domain"/>
    <property type="match status" value="1"/>
</dbReference>
<protein>
    <submittedName>
        <fullName evidence="5">Nucleotide sugar dehydrogenase</fullName>
    </submittedName>
</protein>
<dbReference type="InterPro" id="IPR014026">
    <property type="entry name" value="UDP-Glc/GDP-Man_DH_dimer"/>
</dbReference>
<reference evidence="5 6" key="1">
    <citation type="submission" date="2024-09" db="EMBL/GenBank/DDBJ databases">
        <authorList>
            <person name="Sun Q."/>
            <person name="Mori K."/>
        </authorList>
    </citation>
    <scope>NUCLEOTIDE SEQUENCE [LARGE SCALE GENOMIC DNA]</scope>
    <source>
        <strain evidence="5 6">CCM 4839</strain>
    </source>
</reference>
<dbReference type="InterPro" id="IPR014027">
    <property type="entry name" value="UDP-Glc/GDP-Man_DH_C"/>
</dbReference>
<dbReference type="PIRSF" id="PIRSF500136">
    <property type="entry name" value="UDP_ManNAc_DH"/>
    <property type="match status" value="1"/>
</dbReference>